<dbReference type="KEGG" id="mgot:MgSA37_00306"/>
<dbReference type="SUPFAM" id="SSF49265">
    <property type="entry name" value="Fibronectin type III"/>
    <property type="match status" value="1"/>
</dbReference>
<feature type="domain" description="Fibronectin type-III" evidence="1">
    <location>
        <begin position="1617"/>
        <end position="1717"/>
    </location>
</feature>
<dbReference type="InterPro" id="IPR025883">
    <property type="entry name" value="Cadherin-like_domain"/>
</dbReference>
<reference evidence="3 4" key="1">
    <citation type="submission" date="2015-12" db="EMBL/GenBank/DDBJ databases">
        <title>Genome sequence of Mucilaginibacter gotjawali.</title>
        <authorList>
            <person name="Lee J.S."/>
            <person name="Lee K.C."/>
            <person name="Kim K.K."/>
            <person name="Lee B.W."/>
        </authorList>
    </citation>
    <scope>NUCLEOTIDE SEQUENCE [LARGE SCALE GENOMIC DNA]</scope>
    <source>
        <strain evidence="3 4">SA3-7</strain>
    </source>
</reference>
<dbReference type="PANTHER" id="PTHR36220:SF1">
    <property type="entry name" value="GAMMA TUBULIN COMPLEX COMPONENT C-TERMINAL DOMAIN-CONTAINING PROTEIN"/>
    <property type="match status" value="1"/>
</dbReference>
<feature type="domain" description="IPT/TIG" evidence="2">
    <location>
        <begin position="551"/>
        <end position="629"/>
    </location>
</feature>
<dbReference type="SMART" id="SM00060">
    <property type="entry name" value="FN3"/>
    <property type="match status" value="2"/>
</dbReference>
<dbReference type="SUPFAM" id="SSF50965">
    <property type="entry name" value="Galactose oxidase, central domain"/>
    <property type="match status" value="2"/>
</dbReference>
<dbReference type="InterPro" id="IPR002909">
    <property type="entry name" value="IPT_dom"/>
</dbReference>
<dbReference type="Pfam" id="PF13585">
    <property type="entry name" value="CHU_C"/>
    <property type="match status" value="1"/>
</dbReference>
<dbReference type="EMBL" id="AP017313">
    <property type="protein sequence ID" value="BAU52156.1"/>
    <property type="molecule type" value="Genomic_DNA"/>
</dbReference>
<dbReference type="InterPro" id="IPR036116">
    <property type="entry name" value="FN3_sf"/>
</dbReference>
<name>A0A110B0F7_9SPHI</name>
<keyword evidence="4" id="KW-1185">Reference proteome</keyword>
<evidence type="ECO:0000313" key="3">
    <source>
        <dbReference type="EMBL" id="BAU52156.1"/>
    </source>
</evidence>
<feature type="domain" description="IPT/TIG" evidence="2">
    <location>
        <begin position="1147"/>
        <end position="1225"/>
    </location>
</feature>
<dbReference type="SMART" id="SM00429">
    <property type="entry name" value="IPT"/>
    <property type="match status" value="2"/>
</dbReference>
<accession>A0A110B0F7</accession>
<dbReference type="Pfam" id="PF12733">
    <property type="entry name" value="Cadherin-like"/>
    <property type="match status" value="4"/>
</dbReference>
<feature type="domain" description="Fibronectin type-III" evidence="1">
    <location>
        <begin position="1025"/>
        <end position="1125"/>
    </location>
</feature>
<evidence type="ECO:0000259" key="2">
    <source>
        <dbReference type="SMART" id="SM00429"/>
    </source>
</evidence>
<dbReference type="InterPro" id="IPR011043">
    <property type="entry name" value="Gal_Oxase/kelch_b-propeller"/>
</dbReference>
<evidence type="ECO:0000259" key="1">
    <source>
        <dbReference type="SMART" id="SM00060"/>
    </source>
</evidence>
<evidence type="ECO:0000313" key="4">
    <source>
        <dbReference type="Proteomes" id="UP000218263"/>
    </source>
</evidence>
<dbReference type="PANTHER" id="PTHR36220">
    <property type="entry name" value="UNNAMED PRODUCT"/>
    <property type="match status" value="1"/>
</dbReference>
<dbReference type="SUPFAM" id="SSF81296">
    <property type="entry name" value="E set domains"/>
    <property type="match status" value="2"/>
</dbReference>
<organism evidence="3 4">
    <name type="scientific">Mucilaginibacter gotjawali</name>
    <dbReference type="NCBI Taxonomy" id="1550579"/>
    <lineage>
        <taxon>Bacteria</taxon>
        <taxon>Pseudomonadati</taxon>
        <taxon>Bacteroidota</taxon>
        <taxon>Sphingobacteriia</taxon>
        <taxon>Sphingobacteriales</taxon>
        <taxon>Sphingobacteriaceae</taxon>
        <taxon>Mucilaginibacter</taxon>
    </lineage>
</organism>
<gene>
    <name evidence="3" type="ORF">MgSA37_00306</name>
</gene>
<dbReference type="InterPro" id="IPR014756">
    <property type="entry name" value="Ig_E-set"/>
</dbReference>
<dbReference type="Gene3D" id="2.120.10.80">
    <property type="entry name" value="Kelch-type beta propeller"/>
    <property type="match status" value="2"/>
</dbReference>
<dbReference type="InterPro" id="IPR015915">
    <property type="entry name" value="Kelch-typ_b-propeller"/>
</dbReference>
<dbReference type="InterPro" id="IPR003961">
    <property type="entry name" value="FN3_dom"/>
</dbReference>
<protein>
    <submittedName>
        <fullName evidence="3">Cadherin-like beta sandwich domain protein</fullName>
    </submittedName>
</protein>
<sequence length="2249" mass="223124">MKTLSTCDVSNTYFQFIYLADMMHNNLTRRNAQLHPFAAHLQAKWRFVFFVVLTVMFGLNNTVMGQTFASSAVITGTSGNATPAPYPSTIAVSGLAGTISGLTIDVQGITSASLPGPFSLLLVGPLGENIVLLAGTAAQATAGPSNVELFFSDQASTFATNGNLNSGTYKPTSYVPANYAFPSPAPSGPYNLPGSSASNPTLSSIFNGASPNGTWRLYAVYGSNAFTISSWAITITQQISTTPTTTTVTSNPNPSFITSPNNSVTLTAEIGSAAGTVNEGTVTFTANGKALGAATVSGGVATLNPSFSTAGTYNIQATYNANSTYLSSTGSLTQQVNIHPTTINSIIPNSAFSNGSAMPFTVTFGASITGLSTGNFNLTTTGAVSGASVASVSGSGSTYTVTVNTGTGDGMIVLNLANATGLTPGISTNLPFSGGGTIDKTPPVATIGSPSATTVGNSGTSSVSYNVNYADANFGSSNLTASGITLNTTGTASGTVSVTGSGTSYVVTISHILGVGTLGISVAGGYATDLAGNTDTGAGASQTVNVSGDILPSISSVTPASGPVGTLVIISGTNLTAPTAFTIGGVPAIVVSNNGNTLVGMVMPGAVTGPVSFTSNGGTAGSGANFTVTATLYPSLQQGSKLVGTGNTGNAEEGISVAVSADGNTAIAGGNFDNSSRGAAWVYTRSGGIWTQQGSKLLGNDAVGSATDQGNSVAISADGNTAIVGGFGDNNNQGAAWVYTRSGGTWTQQGPKLVGTGVAGSYGAVQGYSVAISADGNTAIVGGYYDNSGVGAVWVYTRSGGTWTQQGAKLVGSGAVGSNVYQGWSVSLSADGNTAVAGGFADNNSQGAAWVYTRSGGVWTQQGAKLVGTGATGNAGQGFSVSLSADGNTAIVGGKSDNSSVGAAWVYTRSGGVWSQQGSKLVGTGAVGAAEQGVSVSLTADGNTAMVGGWFDNNSQGAAWVYTRSGGVWTQQGAKLVGTGSTGSSSEQGSSVSLSADGNTAIAGGFGDNSSLGAAWAYISLPAPTVQAGNVIFTNTTTLATTASWTNGNGSSRAVFMYAGSSGSPAPVNNTAYIANAAFGTGDQVGGTGWYCVYNGTGNTVNITGLSIGTTYQLMVVEYNGPGSNVKYLTTAGTGNPAGVTTLPPQPPTIAGFTPTSGPVGTLVTISGTNLIAAAGLTIGGVPAIIISDKDNTLVGMVMPGAATGPVSITAAGGMAAGGSNFKVTATLYPSLQQGSKLVGTGSSAIAGQGASVAVSADGNTAIVGGPSDNSNVGAVWIYTRTGGVWTQQGPKLVDNNNIGPYGAAQGTSVAISADGNTALAGGYNAAGAGAVWVYTRSGGTWTQQGSPLVGTDALAGSYSGASVSLSADGNTAIAGDYGGYSYYHGAAWIYTRSGGTWTQQGPKLVFTDAAVNSGQGSSVSLSADGNTAIVGGYADNSSQGAAWVFSRSGGVWTQQGSKLVGTGAVGAAAQGTSVAISADGNTSIIGGAHDNSYIGATWVYTRSAGVWTQQGLKLVGKGAAGKSGQGTSVSLSSDGNTAIVGAESDYNNQGAAWVYTRNSGTWTQRGPKLVGTDATSGAYIGASVSLSADGNTAMTGGFGDNNSLGAAWAYISLQAPTAQAGNLTFTGTTKTATTAGWTNGNGTSRAVFMFAGSSGSPAPVNNTAYNANAAFGTGDQVGSTGWYCVYNGTGNTVHITGLTKGTTYQLMVIEYNGTSGNIRYLTTQSTGNPASVTSLSDNANLIGLSVSAGTLTPAFTTATTSYTASVPNSVTSVTVTPTTADATATVTINVVAVNSGIASGAIPLSVGPNTITTVSTAQDGVTTKTYTITITRSLPANPNLSNLTISAGTLTPAFATATINYTASVANSVSSITVTPKASDALATITVNGTAVSNNTASGAIPLNVGSNVITTVVTAQNGTTTKTYTVTVTRAASSNADLSNLSLSSGTLTPVFASGTTSYNGSVVNSVTSVTVTPTTSDATATLTVNGTAVSSGTASGAIALNVGPNTITTVVTAQDGTTKTYTVTLTRMLPANANLSGLAISAGALTPAFATATTSYTLSVANAVTSTTVTPKASDALATITVNGVAVSSGTASGAIALNVGTNVITTIVTAQNGTTTKTYTVTVTRAAGSLNSVYEPISVTNPAGKAQMMGEELVVRQGLSPNGDGINDFLQIDGITNYPDNKLTIMNRSGQLIFEAKGYDNSTKVFDGHSNKTGAMQLPGTYFYSLDFTVNGTTKHRTGFIILKY</sequence>
<dbReference type="Gene3D" id="2.60.40.10">
    <property type="entry name" value="Immunoglobulins"/>
    <property type="match status" value="3"/>
</dbReference>
<dbReference type="InterPro" id="IPR013783">
    <property type="entry name" value="Ig-like_fold"/>
</dbReference>
<dbReference type="Proteomes" id="UP000218263">
    <property type="component" value="Chromosome"/>
</dbReference>
<proteinExistence type="predicted"/>
<dbReference type="CDD" id="cd00603">
    <property type="entry name" value="IPT_PCSR"/>
    <property type="match status" value="2"/>
</dbReference>